<reference evidence="2" key="1">
    <citation type="submission" date="2010-08" db="EMBL/GenBank/DDBJ databases">
        <title>Genome sequence of Parvularcula bermudensis HTCC2503.</title>
        <authorList>
            <person name="Kang D.-M."/>
            <person name="Oh H.-M."/>
            <person name="Cho J.-C."/>
        </authorList>
    </citation>
    <scope>NUCLEOTIDE SEQUENCE [LARGE SCALE GENOMIC DNA]</scope>
    <source>
        <strain evidence="2">ATCC BAA-594 / HTCC2503 / KCTC 12087</strain>
    </source>
</reference>
<evidence type="ECO:0008006" key="3">
    <source>
        <dbReference type="Google" id="ProtNLM"/>
    </source>
</evidence>
<dbReference type="HOGENOM" id="CLU_146724_0_0_5"/>
<dbReference type="AlphaFoldDB" id="E0TGL0"/>
<evidence type="ECO:0000313" key="1">
    <source>
        <dbReference type="EMBL" id="ADM10142.1"/>
    </source>
</evidence>
<dbReference type="Pfam" id="PF07345">
    <property type="entry name" value="ATPaseInh_sub_z"/>
    <property type="match status" value="1"/>
</dbReference>
<protein>
    <recommendedName>
        <fullName evidence="3">DUF1476 domain-containing protein</fullName>
    </recommendedName>
</protein>
<dbReference type="OrthoDB" id="9810387at2"/>
<keyword evidence="2" id="KW-1185">Reference proteome</keyword>
<proteinExistence type="predicted"/>
<dbReference type="Proteomes" id="UP000001302">
    <property type="component" value="Chromosome"/>
</dbReference>
<dbReference type="EMBL" id="CP002156">
    <property type="protein sequence ID" value="ADM10142.1"/>
    <property type="molecule type" value="Genomic_DNA"/>
</dbReference>
<dbReference type="STRING" id="314260.PB2503_10454"/>
<reference evidence="1 2" key="2">
    <citation type="journal article" date="2011" name="J. Bacteriol.">
        <title>Complete genome sequence of strain HTCC2503T of Parvularcula bermudensis, the type species of the order "Parvularculales" in the class Alphaproteobacteria.</title>
        <authorList>
            <person name="Oh H.M."/>
            <person name="Kang I."/>
            <person name="Vergin K.L."/>
            <person name="Kang D."/>
            <person name="Rhee K.H."/>
            <person name="Giovannoni S.J."/>
            <person name="Cho J.C."/>
        </authorList>
    </citation>
    <scope>NUCLEOTIDE SEQUENCE [LARGE SCALE GENOMIC DNA]</scope>
    <source>
        <strain evidence="2">ATCC BAA-594 / HTCC2503 / KCTC 12087</strain>
    </source>
</reference>
<dbReference type="PIRSF" id="PIRSF031780">
    <property type="entry name" value="UCP031780"/>
    <property type="match status" value="1"/>
</dbReference>
<dbReference type="KEGG" id="pbr:PB2503_10454"/>
<dbReference type="InterPro" id="IPR038293">
    <property type="entry name" value="ATPase_inh_sub_z_sf"/>
</dbReference>
<accession>E0TGL0</accession>
<name>E0TGL0_PARBH</name>
<evidence type="ECO:0000313" key="2">
    <source>
        <dbReference type="Proteomes" id="UP000001302"/>
    </source>
</evidence>
<gene>
    <name evidence="1" type="ordered locus">PB2503_10454</name>
</gene>
<dbReference type="eggNOG" id="COG5467">
    <property type="taxonomic scope" value="Bacteria"/>
</dbReference>
<sequence length="104" mass="11775">MTGFNDREKRFESEFAHNQELKFKIEARRDKLVGKWAADLLGLSGEDAEAYAKAVVRADLEEPGDDDVFRKLRADLDGASKKISDEEIRTKMAECLEAAINELK</sequence>
<dbReference type="Gene3D" id="1.10.790.20">
    <property type="entry name" value="Domain of unknown function DUF1476"/>
    <property type="match status" value="1"/>
</dbReference>
<dbReference type="InterPro" id="IPR009945">
    <property type="entry name" value="ATPase_inh_sub_z"/>
</dbReference>
<organism evidence="1 2">
    <name type="scientific">Parvularcula bermudensis (strain ATCC BAA-594 / HTCC2503 / KCTC 12087)</name>
    <dbReference type="NCBI Taxonomy" id="314260"/>
    <lineage>
        <taxon>Bacteria</taxon>
        <taxon>Pseudomonadati</taxon>
        <taxon>Pseudomonadota</taxon>
        <taxon>Alphaproteobacteria</taxon>
        <taxon>Parvularculales</taxon>
        <taxon>Parvularculaceae</taxon>
        <taxon>Parvularcula</taxon>
    </lineage>
</organism>
<dbReference type="RefSeq" id="WP_013301116.1">
    <property type="nucleotide sequence ID" value="NC_014414.1"/>
</dbReference>